<reference evidence="9" key="1">
    <citation type="journal article" date="2014" name="Int. J. Syst. Evol. Microbiol.">
        <title>Complete genome sequence of Corynebacterium casei LMG S-19264T (=DSM 44701T), isolated from a smear-ripened cheese.</title>
        <authorList>
            <consortium name="US DOE Joint Genome Institute (JGI-PGF)"/>
            <person name="Walter F."/>
            <person name="Albersmeier A."/>
            <person name="Kalinowski J."/>
            <person name="Ruckert C."/>
        </authorList>
    </citation>
    <scope>NUCLEOTIDE SEQUENCE</scope>
    <source>
        <strain evidence="9">VKM B-2555</strain>
    </source>
</reference>
<evidence type="ECO:0000256" key="4">
    <source>
        <dbReference type="ARBA" id="ARBA00022982"/>
    </source>
</evidence>
<dbReference type="AlphaFoldDB" id="A0A9W6N3Z5"/>
<evidence type="ECO:0000256" key="1">
    <source>
        <dbReference type="ARBA" id="ARBA00022448"/>
    </source>
</evidence>
<dbReference type="PANTHER" id="PTHR37823:SF4">
    <property type="entry name" value="MENAQUINOL-CYTOCHROME C REDUCTASE CYTOCHROME B_C SUBUNIT"/>
    <property type="match status" value="1"/>
</dbReference>
<dbReference type="GO" id="GO:0009055">
    <property type="term" value="F:electron transfer activity"/>
    <property type="evidence" value="ECO:0007669"/>
    <property type="project" value="InterPro"/>
</dbReference>
<evidence type="ECO:0000313" key="10">
    <source>
        <dbReference type="Proteomes" id="UP001143364"/>
    </source>
</evidence>
<dbReference type="Proteomes" id="UP001143364">
    <property type="component" value="Unassembled WGS sequence"/>
</dbReference>
<dbReference type="GO" id="GO:0020037">
    <property type="term" value="F:heme binding"/>
    <property type="evidence" value="ECO:0007669"/>
    <property type="project" value="InterPro"/>
</dbReference>
<dbReference type="Pfam" id="PF13442">
    <property type="entry name" value="Cytochrome_CBB3"/>
    <property type="match status" value="1"/>
</dbReference>
<evidence type="ECO:0000256" key="3">
    <source>
        <dbReference type="ARBA" id="ARBA00022723"/>
    </source>
</evidence>
<evidence type="ECO:0000259" key="8">
    <source>
        <dbReference type="PROSITE" id="PS51007"/>
    </source>
</evidence>
<dbReference type="EMBL" id="BSFK01000010">
    <property type="protein sequence ID" value="GLK76751.1"/>
    <property type="molecule type" value="Genomic_DNA"/>
</dbReference>
<keyword evidence="5 6" id="KW-0408">Iron</keyword>
<evidence type="ECO:0000256" key="7">
    <source>
        <dbReference type="SAM" id="SignalP"/>
    </source>
</evidence>
<feature type="chain" id="PRO_5040750173" description="Cytochrome c domain-containing protein" evidence="7">
    <location>
        <begin position="22"/>
        <end position="137"/>
    </location>
</feature>
<keyword evidence="2 6" id="KW-0349">Heme</keyword>
<accession>A0A9W6N3Z5</accession>
<dbReference type="Gene3D" id="1.10.760.10">
    <property type="entry name" value="Cytochrome c-like domain"/>
    <property type="match status" value="1"/>
</dbReference>
<keyword evidence="3 6" id="KW-0479">Metal-binding</keyword>
<comment type="caution">
    <text evidence="9">The sequence shown here is derived from an EMBL/GenBank/DDBJ whole genome shotgun (WGS) entry which is preliminary data.</text>
</comment>
<dbReference type="InterPro" id="IPR036909">
    <property type="entry name" value="Cyt_c-like_dom_sf"/>
</dbReference>
<feature type="domain" description="Cytochrome c" evidence="8">
    <location>
        <begin position="53"/>
        <end position="135"/>
    </location>
</feature>
<gene>
    <name evidence="9" type="ORF">GCM10008171_20050</name>
</gene>
<dbReference type="InterPro" id="IPR030991">
    <property type="entry name" value="c550_proteobact"/>
</dbReference>
<dbReference type="RefSeq" id="WP_271204618.1">
    <property type="nucleotide sequence ID" value="NZ_BSFK01000010.1"/>
</dbReference>
<dbReference type="GO" id="GO:0046872">
    <property type="term" value="F:metal ion binding"/>
    <property type="evidence" value="ECO:0007669"/>
    <property type="project" value="UniProtKB-KW"/>
</dbReference>
<keyword evidence="10" id="KW-1185">Reference proteome</keyword>
<dbReference type="NCBIfam" id="TIGR04494">
    <property type="entry name" value="c550_PedF"/>
    <property type="match status" value="1"/>
</dbReference>
<dbReference type="PROSITE" id="PS51007">
    <property type="entry name" value="CYTC"/>
    <property type="match status" value="1"/>
</dbReference>
<feature type="signal peptide" evidence="7">
    <location>
        <begin position="1"/>
        <end position="21"/>
    </location>
</feature>
<sequence>MLKPFALASLLALAAAGVALAHGDGAPSPVDTKGLKELGEDPVAENPYRGDKLAISIGAGGYNQNCARCHGLDAKSGGMAPDLRELPSDAEGDSWFYARVAGGATKDGRVRMPPFLGILNQEAIWAIRTYVENQPKD</sequence>
<evidence type="ECO:0000313" key="9">
    <source>
        <dbReference type="EMBL" id="GLK76751.1"/>
    </source>
</evidence>
<evidence type="ECO:0000256" key="5">
    <source>
        <dbReference type="ARBA" id="ARBA00023004"/>
    </source>
</evidence>
<keyword evidence="7" id="KW-0732">Signal</keyword>
<dbReference type="InterPro" id="IPR051811">
    <property type="entry name" value="Cytochrome_c550/c551-like"/>
</dbReference>
<keyword evidence="1" id="KW-0813">Transport</keyword>
<protein>
    <recommendedName>
        <fullName evidence="8">Cytochrome c domain-containing protein</fullName>
    </recommendedName>
</protein>
<evidence type="ECO:0000256" key="6">
    <source>
        <dbReference type="PROSITE-ProRule" id="PRU00433"/>
    </source>
</evidence>
<evidence type="ECO:0000256" key="2">
    <source>
        <dbReference type="ARBA" id="ARBA00022617"/>
    </source>
</evidence>
<organism evidence="9 10">
    <name type="scientific">Methylopila jiangsuensis</name>
    <dbReference type="NCBI Taxonomy" id="586230"/>
    <lineage>
        <taxon>Bacteria</taxon>
        <taxon>Pseudomonadati</taxon>
        <taxon>Pseudomonadota</taxon>
        <taxon>Alphaproteobacteria</taxon>
        <taxon>Hyphomicrobiales</taxon>
        <taxon>Methylopilaceae</taxon>
        <taxon>Methylopila</taxon>
    </lineage>
</organism>
<reference evidence="9" key="2">
    <citation type="submission" date="2023-01" db="EMBL/GenBank/DDBJ databases">
        <authorList>
            <person name="Sun Q."/>
            <person name="Evtushenko L."/>
        </authorList>
    </citation>
    <scope>NUCLEOTIDE SEQUENCE</scope>
    <source>
        <strain evidence="9">VKM B-2555</strain>
    </source>
</reference>
<name>A0A9W6N3Z5_9HYPH</name>
<dbReference type="SUPFAM" id="SSF46626">
    <property type="entry name" value="Cytochrome c"/>
    <property type="match status" value="1"/>
</dbReference>
<dbReference type="PANTHER" id="PTHR37823">
    <property type="entry name" value="CYTOCHROME C-553-LIKE"/>
    <property type="match status" value="1"/>
</dbReference>
<dbReference type="InterPro" id="IPR009056">
    <property type="entry name" value="Cyt_c-like_dom"/>
</dbReference>
<proteinExistence type="predicted"/>
<keyword evidence="4" id="KW-0249">Electron transport</keyword>